<dbReference type="EMBL" id="JACHMC010000001">
    <property type="protein sequence ID" value="MBB4882274.1"/>
    <property type="molecule type" value="Genomic_DNA"/>
</dbReference>
<dbReference type="PANTHER" id="PTHR12159">
    <property type="entry name" value="G/T AND G/U MISMATCH-SPECIFIC DNA GLYCOSYLASE"/>
    <property type="match status" value="1"/>
</dbReference>
<dbReference type="Pfam" id="PF03167">
    <property type="entry name" value="UDG"/>
    <property type="match status" value="1"/>
</dbReference>
<sequence length="188" mass="20275">MGYTQAELQAYRDATVPDLLPDPLRLLFIGINPSLWSAATGAHFGRPGNRFYPALHRAGLTRHLLDASAGYRPQDHAELHERGIGISNLVPRATARADELTRQELKAAPARLDAIVAEHAPAVVAVLGVGPYRLATGQRRAQVGEQESPWPGTRLFVAHNPSGLNAHATVDSLGEQYREIGRAAGIVD</sequence>
<dbReference type="InterPro" id="IPR036895">
    <property type="entry name" value="Uracil-DNA_glycosylase-like_sf"/>
</dbReference>
<dbReference type="GO" id="GO:0008263">
    <property type="term" value="F:pyrimidine-specific mismatch base pair DNA N-glycosylase activity"/>
    <property type="evidence" value="ECO:0007669"/>
    <property type="project" value="TreeGrafter"/>
</dbReference>
<feature type="domain" description="Uracil-DNA glycosylase-like" evidence="4">
    <location>
        <begin position="17"/>
        <end position="174"/>
    </location>
</feature>
<name>A0A4Y8WZ31_9MICC</name>
<dbReference type="Gene3D" id="3.40.470.10">
    <property type="entry name" value="Uracil-DNA glycosylase-like domain"/>
    <property type="match status" value="1"/>
</dbReference>
<proteinExistence type="predicted"/>
<protein>
    <submittedName>
        <fullName evidence="5">TDG/mug DNA glycosylase family protein</fullName>
        <ecNumber evidence="5">3.2.2.-</ecNumber>
    </submittedName>
</protein>
<organism evidence="5 6">
    <name type="scientific">Micrococcus flavus</name>
    <dbReference type="NCBI Taxonomy" id="384602"/>
    <lineage>
        <taxon>Bacteria</taxon>
        <taxon>Bacillati</taxon>
        <taxon>Actinomycetota</taxon>
        <taxon>Actinomycetes</taxon>
        <taxon>Micrococcales</taxon>
        <taxon>Micrococcaceae</taxon>
        <taxon>Micrococcus</taxon>
    </lineage>
</organism>
<dbReference type="GO" id="GO:0004844">
    <property type="term" value="F:uracil DNA N-glycosylase activity"/>
    <property type="evidence" value="ECO:0007669"/>
    <property type="project" value="TreeGrafter"/>
</dbReference>
<evidence type="ECO:0000256" key="3">
    <source>
        <dbReference type="ARBA" id="ARBA00023204"/>
    </source>
</evidence>
<dbReference type="CDD" id="cd10028">
    <property type="entry name" value="UDG-F2_TDG_MUG"/>
    <property type="match status" value="1"/>
</dbReference>
<dbReference type="InterPro" id="IPR015637">
    <property type="entry name" value="MUG/TDG"/>
</dbReference>
<dbReference type="SMART" id="SM00986">
    <property type="entry name" value="UDG"/>
    <property type="match status" value="1"/>
</dbReference>
<reference evidence="5 6" key="1">
    <citation type="submission" date="2020-08" db="EMBL/GenBank/DDBJ databases">
        <title>Sequencing the genomes of 1000 actinobacteria strains.</title>
        <authorList>
            <person name="Klenk H.-P."/>
        </authorList>
    </citation>
    <scope>NUCLEOTIDE SEQUENCE [LARGE SCALE GENOMIC DNA]</scope>
    <source>
        <strain evidence="5 6">DSM 19079</strain>
    </source>
</reference>
<comment type="caution">
    <text evidence="5">The sequence shown here is derived from an EMBL/GenBank/DDBJ whole genome shotgun (WGS) entry which is preliminary data.</text>
</comment>
<evidence type="ECO:0000259" key="4">
    <source>
        <dbReference type="SMART" id="SM00986"/>
    </source>
</evidence>
<keyword evidence="1" id="KW-0227">DNA damage</keyword>
<evidence type="ECO:0000313" key="5">
    <source>
        <dbReference type="EMBL" id="MBB4882274.1"/>
    </source>
</evidence>
<gene>
    <name evidence="5" type="ORF">BJ976_000625</name>
</gene>
<dbReference type="GO" id="GO:0006285">
    <property type="term" value="P:base-excision repair, AP site formation"/>
    <property type="evidence" value="ECO:0007669"/>
    <property type="project" value="InterPro"/>
</dbReference>
<keyword evidence="6" id="KW-1185">Reference proteome</keyword>
<dbReference type="OrthoDB" id="9799921at2"/>
<keyword evidence="5" id="KW-0326">Glycosidase</keyword>
<dbReference type="SMART" id="SM00987">
    <property type="entry name" value="UreE_C"/>
    <property type="match status" value="1"/>
</dbReference>
<dbReference type="InterPro" id="IPR005122">
    <property type="entry name" value="Uracil-DNA_glycosylase-like"/>
</dbReference>
<dbReference type="Proteomes" id="UP000560081">
    <property type="component" value="Unassembled WGS sequence"/>
</dbReference>
<keyword evidence="2 5" id="KW-0378">Hydrolase</keyword>
<dbReference type="SUPFAM" id="SSF52141">
    <property type="entry name" value="Uracil-DNA glycosylase-like"/>
    <property type="match status" value="1"/>
</dbReference>
<evidence type="ECO:0000256" key="1">
    <source>
        <dbReference type="ARBA" id="ARBA00022763"/>
    </source>
</evidence>
<dbReference type="EC" id="3.2.2.-" evidence="5"/>
<dbReference type="PANTHER" id="PTHR12159:SF9">
    <property type="entry name" value="G_T MISMATCH-SPECIFIC THYMINE DNA GLYCOSYLASE"/>
    <property type="match status" value="1"/>
</dbReference>
<evidence type="ECO:0000313" key="6">
    <source>
        <dbReference type="Proteomes" id="UP000560081"/>
    </source>
</evidence>
<dbReference type="AlphaFoldDB" id="A0A4Y8WZ31"/>
<accession>A0A4Y8WZ31</accession>
<keyword evidence="3" id="KW-0234">DNA repair</keyword>
<evidence type="ECO:0000256" key="2">
    <source>
        <dbReference type="ARBA" id="ARBA00022801"/>
    </source>
</evidence>
<dbReference type="RefSeq" id="WP_135030648.1">
    <property type="nucleotide sequence ID" value="NZ_BMLA01000005.1"/>
</dbReference>